<feature type="region of interest" description="Disordered" evidence="1">
    <location>
        <begin position="1"/>
        <end position="204"/>
    </location>
</feature>
<dbReference type="EMBL" id="BAABLW010000005">
    <property type="protein sequence ID" value="GAA4916140.1"/>
    <property type="molecule type" value="Genomic_DNA"/>
</dbReference>
<feature type="transmembrane region" description="Helical" evidence="2">
    <location>
        <begin position="351"/>
        <end position="371"/>
    </location>
</feature>
<dbReference type="Proteomes" id="UP001500368">
    <property type="component" value="Unassembled WGS sequence"/>
</dbReference>
<name>A0ABP9FTW6_9MICC</name>
<feature type="compositionally biased region" description="Low complexity" evidence="1">
    <location>
        <begin position="78"/>
        <end position="93"/>
    </location>
</feature>
<accession>A0ABP9FTW6</accession>
<evidence type="ECO:0008006" key="5">
    <source>
        <dbReference type="Google" id="ProtNLM"/>
    </source>
</evidence>
<dbReference type="Pfam" id="PF07314">
    <property type="entry name" value="Lit"/>
    <property type="match status" value="1"/>
</dbReference>
<evidence type="ECO:0000313" key="3">
    <source>
        <dbReference type="EMBL" id="GAA4916140.1"/>
    </source>
</evidence>
<evidence type="ECO:0000256" key="2">
    <source>
        <dbReference type="SAM" id="Phobius"/>
    </source>
</evidence>
<feature type="compositionally biased region" description="Low complexity" evidence="1">
    <location>
        <begin position="172"/>
        <end position="195"/>
    </location>
</feature>
<feature type="compositionally biased region" description="Basic and acidic residues" evidence="1">
    <location>
        <begin position="7"/>
        <end position="19"/>
    </location>
</feature>
<keyword evidence="2" id="KW-1133">Transmembrane helix</keyword>
<gene>
    <name evidence="3" type="ORF">GCM10025790_09120</name>
</gene>
<protein>
    <recommendedName>
        <fullName evidence="5">TIGR01906 family membrane protein</fullName>
    </recommendedName>
</protein>
<evidence type="ECO:0000256" key="1">
    <source>
        <dbReference type="SAM" id="MobiDB-lite"/>
    </source>
</evidence>
<dbReference type="RefSeq" id="WP_345476893.1">
    <property type="nucleotide sequence ID" value="NZ_BAABLW010000005.1"/>
</dbReference>
<keyword evidence="2" id="KW-0812">Transmembrane</keyword>
<comment type="caution">
    <text evidence="3">The sequence shown here is derived from an EMBL/GenBank/DDBJ whole genome shotgun (WGS) entry which is preliminary data.</text>
</comment>
<organism evidence="3 4">
    <name type="scientific">Nesterenkonia rhizosphaerae</name>
    <dbReference type="NCBI Taxonomy" id="1348272"/>
    <lineage>
        <taxon>Bacteria</taxon>
        <taxon>Bacillati</taxon>
        <taxon>Actinomycetota</taxon>
        <taxon>Actinomycetes</taxon>
        <taxon>Micrococcales</taxon>
        <taxon>Micrococcaceae</taxon>
        <taxon>Nesterenkonia</taxon>
    </lineage>
</organism>
<feature type="transmembrane region" description="Helical" evidence="2">
    <location>
        <begin position="410"/>
        <end position="430"/>
    </location>
</feature>
<feature type="compositionally biased region" description="Polar residues" evidence="1">
    <location>
        <begin position="58"/>
        <end position="67"/>
    </location>
</feature>
<dbReference type="InterPro" id="IPR010178">
    <property type="entry name" value="Lit"/>
</dbReference>
<proteinExistence type="predicted"/>
<evidence type="ECO:0000313" key="4">
    <source>
        <dbReference type="Proteomes" id="UP001500368"/>
    </source>
</evidence>
<feature type="transmembrane region" description="Helical" evidence="2">
    <location>
        <begin position="317"/>
        <end position="339"/>
    </location>
</feature>
<feature type="transmembrane region" description="Helical" evidence="2">
    <location>
        <begin position="224"/>
        <end position="246"/>
    </location>
</feature>
<reference evidence="4" key="1">
    <citation type="journal article" date="2019" name="Int. J. Syst. Evol. Microbiol.">
        <title>The Global Catalogue of Microorganisms (GCM) 10K type strain sequencing project: providing services to taxonomists for standard genome sequencing and annotation.</title>
        <authorList>
            <consortium name="The Broad Institute Genomics Platform"/>
            <consortium name="The Broad Institute Genome Sequencing Center for Infectious Disease"/>
            <person name="Wu L."/>
            <person name="Ma J."/>
        </authorList>
    </citation>
    <scope>NUCLEOTIDE SEQUENCE [LARGE SCALE GENOMIC DNA]</scope>
    <source>
        <strain evidence="4">JCM 19129</strain>
    </source>
</reference>
<keyword evidence="2" id="KW-0472">Membrane</keyword>
<keyword evidence="4" id="KW-1185">Reference proteome</keyword>
<sequence>MSQNPDAPRENTAEEKDFESGLDYGAFASEEPDFPDEHLKKEPTPTPAGEDAAGDSAPSPSTDQPATTVPPVRENLTRSLSEELAAARSASSAEKIDAASNASVDDTDSRAAGQDASRDEAAPAGPAAPVPAPAADDQPTTVVPAAEGATTVIPTEHRTPSPADTQAAPGTAASPVPAADPASPAPVAAPAAGAAVRRDAGDESITDADIDEEVAKSKRGISRFLTVLIAIFTPVLLTVAAVRIVASPLFLYVTYWRPGFPADPGGFDLRERLLYGSYGTDYLLNLADSRYLSQLAPGGEPLFTEAEVSHMTDVKLVMWYAMLIGVVLLALTLLFFLLLRAWRPGGFARGVFAGAWVTLGLIVAAAVLAILDWQRFFTEFHRLLFADGTWTFSADSALIRLYPEQFWIDAGIWIVALLVIFSLIALLATWPTKRRRARRAERLAEVHERRRAKLIEELNSTNG</sequence>